<gene>
    <name evidence="9" type="ORF">H257_09504</name>
</gene>
<dbReference type="STRING" id="112090.W4GC06"/>
<dbReference type="GO" id="GO:0017183">
    <property type="term" value="P:protein histidyl modification to diphthamide"/>
    <property type="evidence" value="ECO:0007669"/>
    <property type="project" value="TreeGrafter"/>
</dbReference>
<evidence type="ECO:0000256" key="6">
    <source>
        <dbReference type="ARBA" id="ARBA00039131"/>
    </source>
</evidence>
<proteinExistence type="inferred from homology"/>
<feature type="repeat" description="WD" evidence="8">
    <location>
        <begin position="221"/>
        <end position="257"/>
    </location>
</feature>
<dbReference type="SUPFAM" id="SSF50978">
    <property type="entry name" value="WD40 repeat-like"/>
    <property type="match status" value="1"/>
</dbReference>
<dbReference type="InterPro" id="IPR001680">
    <property type="entry name" value="WD40_rpt"/>
</dbReference>
<reference evidence="9" key="1">
    <citation type="submission" date="2013-12" db="EMBL/GenBank/DDBJ databases">
        <title>The Genome Sequence of Aphanomyces astaci APO3.</title>
        <authorList>
            <consortium name="The Broad Institute Genomics Platform"/>
            <person name="Russ C."/>
            <person name="Tyler B."/>
            <person name="van West P."/>
            <person name="Dieguez-Uribeondo J."/>
            <person name="Young S.K."/>
            <person name="Zeng Q."/>
            <person name="Gargeya S."/>
            <person name="Fitzgerald M."/>
            <person name="Abouelleil A."/>
            <person name="Alvarado L."/>
            <person name="Chapman S.B."/>
            <person name="Gainer-Dewar J."/>
            <person name="Goldberg J."/>
            <person name="Griggs A."/>
            <person name="Gujja S."/>
            <person name="Hansen M."/>
            <person name="Howarth C."/>
            <person name="Imamovic A."/>
            <person name="Ireland A."/>
            <person name="Larimer J."/>
            <person name="McCowan C."/>
            <person name="Murphy C."/>
            <person name="Pearson M."/>
            <person name="Poon T.W."/>
            <person name="Priest M."/>
            <person name="Roberts A."/>
            <person name="Saif S."/>
            <person name="Shea T."/>
            <person name="Sykes S."/>
            <person name="Wortman J."/>
            <person name="Nusbaum C."/>
            <person name="Birren B."/>
        </authorList>
    </citation>
    <scope>NUCLEOTIDE SEQUENCE [LARGE SCALE GENOMIC DNA]</scope>
    <source>
        <strain evidence="9">APO3</strain>
    </source>
</reference>
<dbReference type="PROSITE" id="PS50082">
    <property type="entry name" value="WD_REPEATS_2"/>
    <property type="match status" value="1"/>
</dbReference>
<dbReference type="InterPro" id="IPR015943">
    <property type="entry name" value="WD40/YVTN_repeat-like_dom_sf"/>
</dbReference>
<sequence>MPPLTLHTRDTGLHADCVESCPVEGHENIMAVGTYHLSKHEGEADTRSGTIALHSLTTKSDDGSVDMEDTSVVQMQSGVFDMKWSFPRVHNKALIGIATAAGTLEVMELQEESQALVHVASTAPSDTMFLSLDWNNRVVPTANPQVAVSQSNGRVSVWQHGEAALDRVQEWRAHDMFGSEIEVWITAWNYHHADVLYTGGDDATFKGWDTRETTRPTFVNRSVHSMGVCSMHTHPHHEHVLAVGSYDETISIWDTRSFKQPTLQYGTGGGVWRLKWHPLASHDSLLLAACMHNGFQVHDVARLGKPTTEEQQRRVQTRAHYTQQTSLAYGVDWWLDPATLQSQHQVVGSASFYDHAFHVWSTVTT</sequence>
<dbReference type="PANTHER" id="PTHR46042">
    <property type="entry name" value="DIPHTHINE METHYLTRANSFERASE"/>
    <property type="match status" value="1"/>
</dbReference>
<keyword evidence="3" id="KW-0677">Repeat</keyword>
<accession>W4GC06</accession>
<dbReference type="GO" id="GO:0005737">
    <property type="term" value="C:cytoplasm"/>
    <property type="evidence" value="ECO:0007669"/>
    <property type="project" value="TreeGrafter"/>
</dbReference>
<dbReference type="VEuPathDB" id="FungiDB:H257_09504"/>
<dbReference type="RefSeq" id="XP_009834038.1">
    <property type="nucleotide sequence ID" value="XM_009835736.1"/>
</dbReference>
<evidence type="ECO:0000256" key="8">
    <source>
        <dbReference type="PROSITE-ProRule" id="PRU00221"/>
    </source>
</evidence>
<evidence type="ECO:0000256" key="4">
    <source>
        <dbReference type="ARBA" id="ARBA00022801"/>
    </source>
</evidence>
<dbReference type="EMBL" id="KI913136">
    <property type="protein sequence ID" value="ETV76493.1"/>
    <property type="molecule type" value="Genomic_DNA"/>
</dbReference>
<comment type="similarity">
    <text evidence="5">Belongs to the DPH7 family.</text>
</comment>
<dbReference type="OrthoDB" id="1930760at2759"/>
<keyword evidence="4" id="KW-0378">Hydrolase</keyword>
<evidence type="ECO:0000256" key="3">
    <source>
        <dbReference type="ARBA" id="ARBA00022737"/>
    </source>
</evidence>
<evidence type="ECO:0000256" key="5">
    <source>
        <dbReference type="ARBA" id="ARBA00038092"/>
    </source>
</evidence>
<dbReference type="GeneID" id="20811500"/>
<evidence type="ECO:0000256" key="1">
    <source>
        <dbReference type="ARBA" id="ARBA00005156"/>
    </source>
</evidence>
<dbReference type="AlphaFoldDB" id="W4GC06"/>
<name>W4GC06_APHAT</name>
<organism evidence="9">
    <name type="scientific">Aphanomyces astaci</name>
    <name type="common">Crayfish plague agent</name>
    <dbReference type="NCBI Taxonomy" id="112090"/>
    <lineage>
        <taxon>Eukaryota</taxon>
        <taxon>Sar</taxon>
        <taxon>Stramenopiles</taxon>
        <taxon>Oomycota</taxon>
        <taxon>Saprolegniomycetes</taxon>
        <taxon>Saprolegniales</taxon>
        <taxon>Verrucalvaceae</taxon>
        <taxon>Aphanomyces</taxon>
    </lineage>
</organism>
<evidence type="ECO:0000256" key="7">
    <source>
        <dbReference type="ARBA" id="ARBA00047551"/>
    </source>
</evidence>
<keyword evidence="2 8" id="KW-0853">WD repeat</keyword>
<dbReference type="GO" id="GO:0061685">
    <property type="term" value="F:diphthine methylesterase activity"/>
    <property type="evidence" value="ECO:0007669"/>
    <property type="project" value="UniProtKB-EC"/>
</dbReference>
<evidence type="ECO:0000256" key="2">
    <source>
        <dbReference type="ARBA" id="ARBA00022574"/>
    </source>
</evidence>
<evidence type="ECO:0000313" key="9">
    <source>
        <dbReference type="EMBL" id="ETV76493.1"/>
    </source>
</evidence>
<comment type="catalytic activity">
    <reaction evidence="7">
        <text>diphthine methyl ester-[translation elongation factor 2] + H2O = diphthine-[translation elongation factor 2] + methanol + H(+)</text>
        <dbReference type="Rhea" id="RHEA:42656"/>
        <dbReference type="Rhea" id="RHEA-COMP:10172"/>
        <dbReference type="Rhea" id="RHEA-COMP:10173"/>
        <dbReference type="ChEBI" id="CHEBI:15377"/>
        <dbReference type="ChEBI" id="CHEBI:15378"/>
        <dbReference type="ChEBI" id="CHEBI:17790"/>
        <dbReference type="ChEBI" id="CHEBI:79005"/>
        <dbReference type="ChEBI" id="CHEBI:82696"/>
        <dbReference type="EC" id="3.1.1.97"/>
    </reaction>
</comment>
<dbReference type="Gene3D" id="2.130.10.10">
    <property type="entry name" value="YVTN repeat-like/Quinoprotein amine dehydrogenase"/>
    <property type="match status" value="1"/>
</dbReference>
<comment type="pathway">
    <text evidence="1">Protein modification; peptidyl-diphthamide biosynthesis.</text>
</comment>
<dbReference type="SMART" id="SM00320">
    <property type="entry name" value="WD40"/>
    <property type="match status" value="3"/>
</dbReference>
<dbReference type="InterPro" id="IPR052415">
    <property type="entry name" value="Diphthine_MTase"/>
</dbReference>
<dbReference type="EC" id="3.1.1.97" evidence="6"/>
<protein>
    <recommendedName>
        <fullName evidence="6">methylated diphthine methylhydrolase</fullName>
        <ecNumber evidence="6">3.1.1.97</ecNumber>
    </recommendedName>
</protein>
<dbReference type="PANTHER" id="PTHR46042:SF1">
    <property type="entry name" value="DIPHTHINE METHYLTRANSFERASE"/>
    <property type="match status" value="1"/>
</dbReference>
<dbReference type="InterPro" id="IPR036322">
    <property type="entry name" value="WD40_repeat_dom_sf"/>
</dbReference>